<dbReference type="Pfam" id="PF13556">
    <property type="entry name" value="HTH_30"/>
    <property type="match status" value="1"/>
</dbReference>
<dbReference type="PANTHER" id="PTHR33744">
    <property type="entry name" value="CARBOHYDRATE DIACID REGULATOR"/>
    <property type="match status" value="1"/>
</dbReference>
<comment type="similarity">
    <text evidence="1">Belongs to the CdaR family.</text>
</comment>
<gene>
    <name evidence="4" type="ORF">BN13_1030004</name>
</gene>
<dbReference type="PANTHER" id="PTHR33744:SF7">
    <property type="entry name" value="PUCR FAMILY TRANSCRIPTIONAL REGULATOR"/>
    <property type="match status" value="1"/>
</dbReference>
<dbReference type="Pfam" id="PF17853">
    <property type="entry name" value="GGDEF_2"/>
    <property type="match status" value="1"/>
</dbReference>
<dbReference type="RefSeq" id="WP_048547922.1">
    <property type="nucleotide sequence ID" value="NZ_HF571038.1"/>
</dbReference>
<sequence>MPRRANLARATRELIAGRTGDLVRAAVADIESRHPWYAALSARDRASVALVAHSGIENFVGWLAQGEGGPVRAQDIFESAPPELARSISLAQTLDLIRSVVDVVETQAAEIVGERAAPAVREAMLRYSRDVAFGAAHIYARAAEQRGAWDARLEALVVDAILRGDADEGMQSRAAALGWGATTYVAVIAGNPPTDPGSPETGAADPAYILDQLHRRASRHNLRVLAAVQGGRLITLLGGTPDALADATTLQDAFGPGPLVVGPTVPHLFAAGRSARAAISGHAAAAAWPTAPRPARADDLLAERALIGDLPARNALRSRIVRPLDQVSGGDLLQTATAYLEAGRSFEATARALFVHTNTVRYRLGRIADLTGYDLTDPHDGDTVHLAIRLARLGTAATPPATPR</sequence>
<organism evidence="4 5">
    <name type="scientific">Nostocoides jenkinsii Ben 74</name>
    <dbReference type="NCBI Taxonomy" id="1193518"/>
    <lineage>
        <taxon>Bacteria</taxon>
        <taxon>Bacillati</taxon>
        <taxon>Actinomycetota</taxon>
        <taxon>Actinomycetes</taxon>
        <taxon>Micrococcales</taxon>
        <taxon>Intrasporangiaceae</taxon>
        <taxon>Nostocoides</taxon>
    </lineage>
</organism>
<protein>
    <recommendedName>
        <fullName evidence="6">PucR family transcriptional regulator</fullName>
    </recommendedName>
</protein>
<evidence type="ECO:0000259" key="2">
    <source>
        <dbReference type="Pfam" id="PF13556"/>
    </source>
</evidence>
<evidence type="ECO:0000313" key="5">
    <source>
        <dbReference type="Proteomes" id="UP000035720"/>
    </source>
</evidence>
<reference evidence="4 5" key="1">
    <citation type="journal article" date="2013" name="ISME J.">
        <title>A metabolic model for members of the genus Tetrasphaera involved in enhanced biological phosphorus removal.</title>
        <authorList>
            <person name="Kristiansen R."/>
            <person name="Nguyen H.T.T."/>
            <person name="Saunders A.M."/>
            <person name="Nielsen J.L."/>
            <person name="Wimmer R."/>
            <person name="Le V.Q."/>
            <person name="McIlroy S.J."/>
            <person name="Petrovski S."/>
            <person name="Seviour R.J."/>
            <person name="Calteau A."/>
            <person name="Nielsen K.L."/>
            <person name="Nielsen P.H."/>
        </authorList>
    </citation>
    <scope>NUCLEOTIDE SEQUENCE [LARGE SCALE GENOMIC DNA]</scope>
    <source>
        <strain evidence="4 5">Ben 74</strain>
    </source>
</reference>
<accession>A0A077M9T4</accession>
<evidence type="ECO:0008006" key="6">
    <source>
        <dbReference type="Google" id="ProtNLM"/>
    </source>
</evidence>
<comment type="caution">
    <text evidence="4">The sequence shown here is derived from an EMBL/GenBank/DDBJ whole genome shotgun (WGS) entry which is preliminary data.</text>
</comment>
<dbReference type="InterPro" id="IPR042070">
    <property type="entry name" value="PucR_C-HTH_sf"/>
</dbReference>
<proteinExistence type="inferred from homology"/>
<dbReference type="EMBL" id="CAJC01000006">
    <property type="protein sequence ID" value="CCI51448.1"/>
    <property type="molecule type" value="Genomic_DNA"/>
</dbReference>
<keyword evidence="5" id="KW-1185">Reference proteome</keyword>
<evidence type="ECO:0000313" key="4">
    <source>
        <dbReference type="EMBL" id="CCI51448.1"/>
    </source>
</evidence>
<dbReference type="InterPro" id="IPR051448">
    <property type="entry name" value="CdaR-like_regulators"/>
</dbReference>
<evidence type="ECO:0000259" key="3">
    <source>
        <dbReference type="Pfam" id="PF17853"/>
    </source>
</evidence>
<dbReference type="InterPro" id="IPR025736">
    <property type="entry name" value="PucR_C-HTH_dom"/>
</dbReference>
<dbReference type="Proteomes" id="UP000035720">
    <property type="component" value="Unassembled WGS sequence"/>
</dbReference>
<evidence type="ECO:0000256" key="1">
    <source>
        <dbReference type="ARBA" id="ARBA00006754"/>
    </source>
</evidence>
<dbReference type="AlphaFoldDB" id="A0A077M9T4"/>
<dbReference type="InterPro" id="IPR041522">
    <property type="entry name" value="CdaR_GGDEF"/>
</dbReference>
<dbReference type="STRING" id="1193518.BN13_1030004"/>
<dbReference type="Gene3D" id="1.10.10.2840">
    <property type="entry name" value="PucR C-terminal helix-turn-helix domain"/>
    <property type="match status" value="1"/>
</dbReference>
<name>A0A077M9T4_9MICO</name>
<feature type="domain" description="CdaR GGDEF-like" evidence="3">
    <location>
        <begin position="164"/>
        <end position="279"/>
    </location>
</feature>
<feature type="domain" description="PucR C-terminal helix-turn-helix" evidence="2">
    <location>
        <begin position="332"/>
        <end position="389"/>
    </location>
</feature>